<evidence type="ECO:0000313" key="4">
    <source>
        <dbReference type="EMBL" id="UXE61277.1"/>
    </source>
</evidence>
<feature type="region of interest" description="Disordered" evidence="1">
    <location>
        <begin position="254"/>
        <end position="274"/>
    </location>
</feature>
<sequence>MLPRYQPQSQLKIFEEILDLESHKPVNISIIDDLILVKLEAKDKSATCPRCGCKSHKLHQNHEHLVQDLPWNEKAVYLQMNSRQFKCDKCGKPFTETLEIKPFRRAYTKRFALDIVARVLDSNILAIAEQKGVSEYQIQHILNDVGKLLRNQSPKNLVRLGIDEISLRKGSGRYCAVLVDLDRHEIIGLLRSRKQDEIREVLLSWGSEILNSIKLVSMDLSKPYKSIINEVLPDVEIVADRFHVMKQINDELDSKRKEERRKATAEVKKARSKAKKKEKEEIENVLKGSKYPLLKNEIDLLNEQKEKLEKVKEVSPILEQMHNLKEEFRTIFEKSQNWGEGTLELMNWIKKASNVYSKSCQTLINWFGEVTGYFEHHISNGCVEGLNNKLKVIKRCGYGFRNFENFEIRVLLSCTKSIDLAY</sequence>
<dbReference type="Proteomes" id="UP001065613">
    <property type="component" value="Chromosome"/>
</dbReference>
<feature type="domain" description="Transposase IS204/IS1001/IS1096/IS1165 zinc-finger" evidence="3">
    <location>
        <begin position="46"/>
        <end position="90"/>
    </location>
</feature>
<dbReference type="KEGG" id="wna:KA717_38895"/>
<dbReference type="PANTHER" id="PTHR33498">
    <property type="entry name" value="TRANSPOSASE FOR INSERTION SEQUENCE ELEMENT IS1557"/>
    <property type="match status" value="1"/>
</dbReference>
<accession>A0A977KWP0</accession>
<dbReference type="InterPro" id="IPR029261">
    <property type="entry name" value="Transposase_Znf"/>
</dbReference>
<feature type="compositionally biased region" description="Basic and acidic residues" evidence="1">
    <location>
        <begin position="254"/>
        <end position="269"/>
    </location>
</feature>
<dbReference type="InterPro" id="IPR047951">
    <property type="entry name" value="Transpos_ISL3"/>
</dbReference>
<protein>
    <submittedName>
        <fullName evidence="4">ISL3 family transposase</fullName>
    </submittedName>
</protein>
<reference evidence="4" key="1">
    <citation type="submission" date="2021-04" db="EMBL/GenBank/DDBJ databases">
        <title>Genome sequence of Woronichinia naegeliana from Washington state freshwater lake bloom.</title>
        <authorList>
            <person name="Dreher T.W."/>
        </authorList>
    </citation>
    <scope>NUCLEOTIDE SEQUENCE</scope>
    <source>
        <strain evidence="4">WA131</strain>
    </source>
</reference>
<evidence type="ECO:0000256" key="1">
    <source>
        <dbReference type="SAM" id="MobiDB-lite"/>
    </source>
</evidence>
<dbReference type="EMBL" id="CP073041">
    <property type="protein sequence ID" value="UXE61277.1"/>
    <property type="molecule type" value="Genomic_DNA"/>
</dbReference>
<dbReference type="InterPro" id="IPR002560">
    <property type="entry name" value="Transposase_DDE"/>
</dbReference>
<evidence type="ECO:0000259" key="3">
    <source>
        <dbReference type="Pfam" id="PF14690"/>
    </source>
</evidence>
<dbReference type="Pfam" id="PF01610">
    <property type="entry name" value="DDE_Tnp_ISL3"/>
    <property type="match status" value="1"/>
</dbReference>
<organism evidence="4">
    <name type="scientific">Woronichinia naegeliana WA131</name>
    <dbReference type="NCBI Taxonomy" id="2824559"/>
    <lineage>
        <taxon>Bacteria</taxon>
        <taxon>Bacillati</taxon>
        <taxon>Cyanobacteriota</taxon>
        <taxon>Cyanophyceae</taxon>
        <taxon>Synechococcales</taxon>
        <taxon>Coelosphaeriaceae</taxon>
        <taxon>Woronichinia</taxon>
    </lineage>
</organism>
<evidence type="ECO:0000259" key="2">
    <source>
        <dbReference type="Pfam" id="PF01610"/>
    </source>
</evidence>
<feature type="domain" description="Transposase IS204/IS1001/IS1096/IS1165 DDE" evidence="2">
    <location>
        <begin position="160"/>
        <end position="410"/>
    </location>
</feature>
<dbReference type="Pfam" id="PF14690">
    <property type="entry name" value="Zn_ribbon_ISL3"/>
    <property type="match status" value="1"/>
</dbReference>
<dbReference type="NCBIfam" id="NF033550">
    <property type="entry name" value="transpos_ISL3"/>
    <property type="match status" value="1"/>
</dbReference>
<dbReference type="PANTHER" id="PTHR33498:SF1">
    <property type="entry name" value="TRANSPOSASE FOR INSERTION SEQUENCE ELEMENT IS1557"/>
    <property type="match status" value="1"/>
</dbReference>
<gene>
    <name evidence="4" type="ORF">KA717_38895</name>
</gene>
<dbReference type="AlphaFoldDB" id="A0A977KWP0"/>
<proteinExistence type="predicted"/>
<name>A0A977KWP0_9CYAN</name>